<proteinExistence type="predicted"/>
<protein>
    <submittedName>
        <fullName evidence="1">Peptidase M19</fullName>
    </submittedName>
</protein>
<name>A0A5J6QLV4_9GAMM</name>
<keyword evidence="2" id="KW-1185">Reference proteome</keyword>
<reference evidence="1 2" key="1">
    <citation type="submission" date="2019-08" db="EMBL/GenBank/DDBJ databases">
        <title>Whole-genome Sequencing of e-waste polymer degrading bacterium Pseudomonas sp. strain PE08.</title>
        <authorList>
            <person name="Kirdat K."/>
            <person name="Debbarma P."/>
            <person name="Narawade N."/>
            <person name="Suyal D."/>
            <person name="Thorat V."/>
            <person name="Shouche Y."/>
            <person name="Goel R."/>
            <person name="Yadav A."/>
        </authorList>
    </citation>
    <scope>NUCLEOTIDE SEQUENCE [LARGE SCALE GENOMIC DNA]</scope>
    <source>
        <strain evidence="1 2">PE08</strain>
    </source>
</reference>
<evidence type="ECO:0000313" key="1">
    <source>
        <dbReference type="EMBL" id="QEY61559.1"/>
    </source>
</evidence>
<dbReference type="AlphaFoldDB" id="A0A5J6QLV4"/>
<dbReference type="Proteomes" id="UP000327179">
    <property type="component" value="Chromosome"/>
</dbReference>
<dbReference type="SUPFAM" id="SSF51556">
    <property type="entry name" value="Metallo-dependent hydrolases"/>
    <property type="match status" value="1"/>
</dbReference>
<gene>
    <name evidence="1" type="ORF">FXN65_05625</name>
</gene>
<evidence type="ECO:0000313" key="2">
    <source>
        <dbReference type="Proteomes" id="UP000327179"/>
    </source>
</evidence>
<dbReference type="CDD" id="cd01301">
    <property type="entry name" value="rDP_like"/>
    <property type="match status" value="1"/>
</dbReference>
<dbReference type="Gene3D" id="3.20.20.140">
    <property type="entry name" value="Metal-dependent hydrolases"/>
    <property type="match status" value="1"/>
</dbReference>
<dbReference type="KEGG" id="plal:FXN65_05625"/>
<dbReference type="GO" id="GO:0006508">
    <property type="term" value="P:proteolysis"/>
    <property type="evidence" value="ECO:0007669"/>
    <property type="project" value="InterPro"/>
</dbReference>
<accession>A0A5J6QLV4</accession>
<dbReference type="InterPro" id="IPR008257">
    <property type="entry name" value="Pept_M19"/>
</dbReference>
<dbReference type="InterPro" id="IPR032466">
    <property type="entry name" value="Metal_Hydrolase"/>
</dbReference>
<dbReference type="PANTHER" id="PTHR10443:SF12">
    <property type="entry name" value="DIPEPTIDASE"/>
    <property type="match status" value="1"/>
</dbReference>
<dbReference type="GO" id="GO:0070573">
    <property type="term" value="F:metallodipeptidase activity"/>
    <property type="evidence" value="ECO:0007669"/>
    <property type="project" value="InterPro"/>
</dbReference>
<dbReference type="Pfam" id="PF01244">
    <property type="entry name" value="Peptidase_M19"/>
    <property type="match status" value="1"/>
</dbReference>
<sequence>MRKLLIALLLLVAVGLGIFFYLPGFLDREMNTVESPPPYHASDEAESLHKTLFVADLHDDALLWNRNLLERHDFGHSDLPRLLEGHVGLQVFSTVTKTPRGLNYERNGSDTDDITLLVMAQRWPRATWHSLLERALYQGRKLEEAAAGSQGRLTLVRSRDDFARYLAAREKDPNQVAAILATEGLHPLEGKLENVDRMYDAGFRIMGLTHFFDNEVGGSAHGLEKGGLTPFGRRVIAHLEEKKMLVDLAHASRALIDDVLNMAERPVLVSHTGVEGTCPGTRNLTDAHIQRIAATGGVIGIGYWDTAVCATSVKAIAKAIRYVADKVGVQHVALGSDFDGAVHTPFDTSGLAQLTQGLKEAGFSEPDIAAIMGGNVRRLLLESLP</sequence>
<dbReference type="EMBL" id="CP043311">
    <property type="protein sequence ID" value="QEY61559.1"/>
    <property type="molecule type" value="Genomic_DNA"/>
</dbReference>
<dbReference type="PANTHER" id="PTHR10443">
    <property type="entry name" value="MICROSOMAL DIPEPTIDASE"/>
    <property type="match status" value="1"/>
</dbReference>
<dbReference type="RefSeq" id="WP_151132105.1">
    <property type="nucleotide sequence ID" value="NZ_CP043311.1"/>
</dbReference>
<dbReference type="PROSITE" id="PS51365">
    <property type="entry name" value="RENAL_DIPEPTIDASE_2"/>
    <property type="match status" value="1"/>
</dbReference>
<organism evidence="1 2">
    <name type="scientific">Metapseudomonas lalkuanensis</name>
    <dbReference type="NCBI Taxonomy" id="2604832"/>
    <lineage>
        <taxon>Bacteria</taxon>
        <taxon>Pseudomonadati</taxon>
        <taxon>Pseudomonadota</taxon>
        <taxon>Gammaproteobacteria</taxon>
        <taxon>Pseudomonadales</taxon>
        <taxon>Pseudomonadaceae</taxon>
        <taxon>Metapseudomonas</taxon>
    </lineage>
</organism>